<evidence type="ECO:0000313" key="7">
    <source>
        <dbReference type="EMBL" id="CAF1597997.1"/>
    </source>
</evidence>
<evidence type="ECO:0000313" key="8">
    <source>
        <dbReference type="Proteomes" id="UP000663832"/>
    </source>
</evidence>
<dbReference type="Proteomes" id="UP000663832">
    <property type="component" value="Unassembled WGS sequence"/>
</dbReference>
<sequence>MNRRPGQRLPANPQRAAALNQHGARQIPDDRLGRIRGGANNLGTAGANVEPWSVTEWTEYYIPTVGGGQQRPVIYVAACLDPAAMQAMGGGMGGGMGMGMGGGYPGAMGSYGGNMRTGMGSYGGAMRAPGVGGGLRGGLGGGRFR</sequence>
<comment type="caution">
    <text evidence="2">The sequence shown here is derived from an EMBL/GenBank/DDBJ whole genome shotgun (WGS) entry which is preliminary data.</text>
</comment>
<evidence type="ECO:0000313" key="3">
    <source>
        <dbReference type="EMBL" id="CAF1316744.1"/>
    </source>
</evidence>
<dbReference type="EMBL" id="CAJNOI010000009">
    <property type="protein sequence ID" value="CAF0779397.1"/>
    <property type="molecule type" value="Genomic_DNA"/>
</dbReference>
<dbReference type="EMBL" id="CAJNOM010001204">
    <property type="protein sequence ID" value="CAF1597997.1"/>
    <property type="molecule type" value="Genomic_DNA"/>
</dbReference>
<dbReference type="EMBL" id="CAJNOI010000610">
    <property type="protein sequence ID" value="CAF1316946.1"/>
    <property type="molecule type" value="Genomic_DNA"/>
</dbReference>
<evidence type="ECO:0000313" key="4">
    <source>
        <dbReference type="EMBL" id="CAF1316946.1"/>
    </source>
</evidence>
<dbReference type="EMBL" id="CAJNOI010000609">
    <property type="protein sequence ID" value="CAF1316744.1"/>
    <property type="molecule type" value="Genomic_DNA"/>
</dbReference>
<proteinExistence type="predicted"/>
<evidence type="ECO:0000313" key="9">
    <source>
        <dbReference type="Proteomes" id="UP000663877"/>
    </source>
</evidence>
<feature type="region of interest" description="Disordered" evidence="1">
    <location>
        <begin position="1"/>
        <end position="32"/>
    </location>
</feature>
<dbReference type="EMBL" id="CAJNOM010000968">
    <property type="protein sequence ID" value="CAF1582667.1"/>
    <property type="molecule type" value="Genomic_DNA"/>
</dbReference>
<dbReference type="Proteomes" id="UP000663877">
    <property type="component" value="Unassembled WGS sequence"/>
</dbReference>
<dbReference type="AlphaFoldDB" id="A0A813RDE3"/>
<organism evidence="2 9">
    <name type="scientific">Adineta steineri</name>
    <dbReference type="NCBI Taxonomy" id="433720"/>
    <lineage>
        <taxon>Eukaryota</taxon>
        <taxon>Metazoa</taxon>
        <taxon>Spiralia</taxon>
        <taxon>Gnathifera</taxon>
        <taxon>Rotifera</taxon>
        <taxon>Eurotatoria</taxon>
        <taxon>Bdelloidea</taxon>
        <taxon>Adinetida</taxon>
        <taxon>Adinetidae</taxon>
        <taxon>Adineta</taxon>
    </lineage>
</organism>
<evidence type="ECO:0000313" key="6">
    <source>
        <dbReference type="EMBL" id="CAF1582758.1"/>
    </source>
</evidence>
<accession>A0A813RDE3</accession>
<dbReference type="EMBL" id="CAJNOM010000969">
    <property type="protein sequence ID" value="CAF1582758.1"/>
    <property type="molecule type" value="Genomic_DNA"/>
</dbReference>
<protein>
    <submittedName>
        <fullName evidence="2">Uncharacterized protein</fullName>
    </submittedName>
</protein>
<reference evidence="2" key="1">
    <citation type="submission" date="2021-02" db="EMBL/GenBank/DDBJ databases">
        <authorList>
            <person name="Nowell W R."/>
        </authorList>
    </citation>
    <scope>NUCLEOTIDE SEQUENCE</scope>
</reference>
<evidence type="ECO:0000313" key="2">
    <source>
        <dbReference type="EMBL" id="CAF0779397.1"/>
    </source>
</evidence>
<dbReference type="OrthoDB" id="10061990at2759"/>
<keyword evidence="8" id="KW-1185">Reference proteome</keyword>
<evidence type="ECO:0000313" key="5">
    <source>
        <dbReference type="EMBL" id="CAF1582667.1"/>
    </source>
</evidence>
<evidence type="ECO:0000256" key="1">
    <source>
        <dbReference type="SAM" id="MobiDB-lite"/>
    </source>
</evidence>
<gene>
    <name evidence="3" type="ORF">BJG266_LOCUS33119</name>
    <name evidence="4" type="ORF">BJG266_LOCUS33130</name>
    <name evidence="2" type="ORF">BJG266_LOCUS4037</name>
    <name evidence="5" type="ORF">QVE165_LOCUS50232</name>
    <name evidence="6" type="ORF">QVE165_LOCUS50243</name>
    <name evidence="7" type="ORF">QVE165_LOCUS52206</name>
</gene>
<name>A0A813RDE3_9BILA</name>